<evidence type="ECO:0000313" key="3">
    <source>
        <dbReference type="Proteomes" id="UP001209540"/>
    </source>
</evidence>
<dbReference type="AlphaFoldDB" id="A0AAD5K2G4"/>
<reference evidence="2" key="1">
    <citation type="journal article" date="2022" name="IScience">
        <title>Evolution of zygomycete secretomes and the origins of terrestrial fungal ecologies.</title>
        <authorList>
            <person name="Chang Y."/>
            <person name="Wang Y."/>
            <person name="Mondo S."/>
            <person name="Ahrendt S."/>
            <person name="Andreopoulos W."/>
            <person name="Barry K."/>
            <person name="Beard J."/>
            <person name="Benny G.L."/>
            <person name="Blankenship S."/>
            <person name="Bonito G."/>
            <person name="Cuomo C."/>
            <person name="Desiro A."/>
            <person name="Gervers K.A."/>
            <person name="Hundley H."/>
            <person name="Kuo A."/>
            <person name="LaButti K."/>
            <person name="Lang B.F."/>
            <person name="Lipzen A."/>
            <person name="O'Donnell K."/>
            <person name="Pangilinan J."/>
            <person name="Reynolds N."/>
            <person name="Sandor L."/>
            <person name="Smith M.E."/>
            <person name="Tsang A."/>
            <person name="Grigoriev I.V."/>
            <person name="Stajich J.E."/>
            <person name="Spatafora J.W."/>
        </authorList>
    </citation>
    <scope>NUCLEOTIDE SEQUENCE</scope>
    <source>
        <strain evidence="2">RSA 2281</strain>
    </source>
</reference>
<protein>
    <submittedName>
        <fullName evidence="2">Uncharacterized protein</fullName>
    </submittedName>
</protein>
<dbReference type="Proteomes" id="UP001209540">
    <property type="component" value="Unassembled WGS sequence"/>
</dbReference>
<keyword evidence="3" id="KW-1185">Reference proteome</keyword>
<dbReference type="EMBL" id="JAIXMP010000010">
    <property type="protein sequence ID" value="KAI9266506.1"/>
    <property type="molecule type" value="Genomic_DNA"/>
</dbReference>
<gene>
    <name evidence="2" type="ORF">BDA99DRAFT_505878</name>
</gene>
<comment type="caution">
    <text evidence="2">The sequence shown here is derived from an EMBL/GenBank/DDBJ whole genome shotgun (WGS) entry which is preliminary data.</text>
</comment>
<keyword evidence="1" id="KW-0732">Signal</keyword>
<evidence type="ECO:0000313" key="2">
    <source>
        <dbReference type="EMBL" id="KAI9266506.1"/>
    </source>
</evidence>
<evidence type="ECO:0000256" key="1">
    <source>
        <dbReference type="SAM" id="SignalP"/>
    </source>
</evidence>
<proteinExistence type="predicted"/>
<organism evidence="2 3">
    <name type="scientific">Phascolomyces articulosus</name>
    <dbReference type="NCBI Taxonomy" id="60185"/>
    <lineage>
        <taxon>Eukaryota</taxon>
        <taxon>Fungi</taxon>
        <taxon>Fungi incertae sedis</taxon>
        <taxon>Mucoromycota</taxon>
        <taxon>Mucoromycotina</taxon>
        <taxon>Mucoromycetes</taxon>
        <taxon>Mucorales</taxon>
        <taxon>Lichtheimiaceae</taxon>
        <taxon>Phascolomyces</taxon>
    </lineage>
</organism>
<reference evidence="2" key="2">
    <citation type="submission" date="2023-02" db="EMBL/GenBank/DDBJ databases">
        <authorList>
            <consortium name="DOE Joint Genome Institute"/>
            <person name="Mondo S.J."/>
            <person name="Chang Y."/>
            <person name="Wang Y."/>
            <person name="Ahrendt S."/>
            <person name="Andreopoulos W."/>
            <person name="Barry K."/>
            <person name="Beard J."/>
            <person name="Benny G.L."/>
            <person name="Blankenship S."/>
            <person name="Bonito G."/>
            <person name="Cuomo C."/>
            <person name="Desiro A."/>
            <person name="Gervers K.A."/>
            <person name="Hundley H."/>
            <person name="Kuo A."/>
            <person name="LaButti K."/>
            <person name="Lang B.F."/>
            <person name="Lipzen A."/>
            <person name="O'Donnell K."/>
            <person name="Pangilinan J."/>
            <person name="Reynolds N."/>
            <person name="Sandor L."/>
            <person name="Smith M.W."/>
            <person name="Tsang A."/>
            <person name="Grigoriev I.V."/>
            <person name="Stajich J.E."/>
            <person name="Spatafora J.W."/>
        </authorList>
    </citation>
    <scope>NUCLEOTIDE SEQUENCE</scope>
    <source>
        <strain evidence="2">RSA 2281</strain>
    </source>
</reference>
<feature type="signal peptide" evidence="1">
    <location>
        <begin position="1"/>
        <end position="22"/>
    </location>
</feature>
<name>A0AAD5K2G4_9FUNG</name>
<feature type="chain" id="PRO_5042061756" evidence="1">
    <location>
        <begin position="23"/>
        <end position="246"/>
    </location>
</feature>
<sequence>MRFFSLTSFVALAASAAMVVQSIPVSTLQARGLDVGANGHGHVKSSSVTGINPISLNVDQLTQCVSQIVDQGARTCDLTLLNGLTSTVLGLVDNTVGQLLICDGHLLDLGALTDLVNQATGILKGKGKTINVNAVLRVVTGLLQKLPTDKLLGSLTNGGLGKGLLGGGSSTGGSDDLLGGILGGTKLTLVQVKLIIAIKLQQLGVEPLVVHLTGNIEEEVCDLLEELTIDCEKLLPILVKQGGKLL</sequence>
<accession>A0AAD5K2G4</accession>